<dbReference type="PANTHER" id="PTHR45659">
    <property type="entry name" value="HOMEOBOX PROTEIN HOX"/>
    <property type="match status" value="1"/>
</dbReference>
<dbReference type="InterPro" id="IPR001356">
    <property type="entry name" value="HD"/>
</dbReference>
<dbReference type="PROSITE" id="PS00027">
    <property type="entry name" value="HOMEOBOX_1"/>
    <property type="match status" value="1"/>
</dbReference>
<dbReference type="Pfam" id="PF00046">
    <property type="entry name" value="Homeodomain"/>
    <property type="match status" value="1"/>
</dbReference>
<sequence length="341" mass="39469">MLSQNQSVFSSFDLATNIMRRTKSQFTRSFTFATKRHPEIHQLLGRTEQCDKVSVQDGYNTVFVKIYLIKVQVEHEVDDNAEIAPTALAPRLMKSVVGCRRVFRNLMSGPNSVQRRRGRQTYSRYQTLELEKEFQYSHYLTRRRRIEIAHSLCLTERQIKIWFQNRRMKLKKERQQIRELNDESCRRSTRDSSHPNLDSSNPYLGLLQSSQYYSNKNSGDSSELPEASQLDCKPPIDADTVMLPKILGRTTEPGQHRADPFNNEFIGRGLVHPPGTLVTFQADAHMGHAVSEEECDGPESEDEDEEYEVDNSMESDEHAVKMQHRFMRNGVVRHNTVLTTD</sequence>
<keyword evidence="3 6" id="KW-0238">DNA-binding</keyword>
<evidence type="ECO:0000256" key="7">
    <source>
        <dbReference type="RuleBase" id="RU000682"/>
    </source>
</evidence>
<dbReference type="GO" id="GO:0000978">
    <property type="term" value="F:RNA polymerase II cis-regulatory region sequence-specific DNA binding"/>
    <property type="evidence" value="ECO:0007669"/>
    <property type="project" value="TreeGrafter"/>
</dbReference>
<evidence type="ECO:0000313" key="10">
    <source>
        <dbReference type="EMBL" id="GAA54999.1"/>
    </source>
</evidence>
<keyword evidence="11" id="KW-1185">Reference proteome</keyword>
<reference key="2">
    <citation type="submission" date="2011-10" db="EMBL/GenBank/DDBJ databases">
        <title>The genome and transcriptome sequence of Clonorchis sinensis provide insights into the carcinogenic liver fluke.</title>
        <authorList>
            <person name="Wang X."/>
            <person name="Huang Y."/>
            <person name="Chen W."/>
            <person name="Liu H."/>
            <person name="Guo L."/>
            <person name="Chen Y."/>
            <person name="Luo F."/>
            <person name="Zhou W."/>
            <person name="Sun J."/>
            <person name="Mao Q."/>
            <person name="Liang P."/>
            <person name="Zhou C."/>
            <person name="Tian Y."/>
            <person name="Men J."/>
            <person name="Lv X."/>
            <person name="Huang L."/>
            <person name="Zhou J."/>
            <person name="Hu Y."/>
            <person name="Li R."/>
            <person name="Zhang F."/>
            <person name="Lei H."/>
            <person name="Li X."/>
            <person name="Hu X."/>
            <person name="Liang C."/>
            <person name="Xu J."/>
            <person name="Wu Z."/>
            <person name="Yu X."/>
        </authorList>
    </citation>
    <scope>NUCLEOTIDE SEQUENCE</scope>
    <source>
        <strain>Henan</strain>
    </source>
</reference>
<dbReference type="AlphaFoldDB" id="G7YPW8"/>
<dbReference type="SUPFAM" id="SSF46689">
    <property type="entry name" value="Homeodomain-like"/>
    <property type="match status" value="1"/>
</dbReference>
<feature type="region of interest" description="Disordered" evidence="8">
    <location>
        <begin position="174"/>
        <end position="235"/>
    </location>
</feature>
<dbReference type="SMART" id="SM00389">
    <property type="entry name" value="HOX"/>
    <property type="match status" value="1"/>
</dbReference>
<evidence type="ECO:0000256" key="8">
    <source>
        <dbReference type="SAM" id="MobiDB-lite"/>
    </source>
</evidence>
<proteinExistence type="predicted"/>
<feature type="compositionally biased region" description="Polar residues" evidence="8">
    <location>
        <begin position="194"/>
        <end position="221"/>
    </location>
</feature>
<organism evidence="10 11">
    <name type="scientific">Clonorchis sinensis</name>
    <name type="common">Chinese liver fluke</name>
    <dbReference type="NCBI Taxonomy" id="79923"/>
    <lineage>
        <taxon>Eukaryota</taxon>
        <taxon>Metazoa</taxon>
        <taxon>Spiralia</taxon>
        <taxon>Lophotrochozoa</taxon>
        <taxon>Platyhelminthes</taxon>
        <taxon>Trematoda</taxon>
        <taxon>Digenea</taxon>
        <taxon>Opisthorchiida</taxon>
        <taxon>Opisthorchiata</taxon>
        <taxon>Opisthorchiidae</taxon>
        <taxon>Clonorchis</taxon>
    </lineage>
</organism>
<feature type="DNA-binding region" description="Homeobox" evidence="6">
    <location>
        <begin position="115"/>
        <end position="174"/>
    </location>
</feature>
<reference evidence="10" key="1">
    <citation type="journal article" date="2011" name="Genome Biol.">
        <title>The draft genome of the carcinogenic human liver fluke Clonorchis sinensis.</title>
        <authorList>
            <person name="Wang X."/>
            <person name="Chen W."/>
            <person name="Huang Y."/>
            <person name="Sun J."/>
            <person name="Men J."/>
            <person name="Liu H."/>
            <person name="Luo F."/>
            <person name="Guo L."/>
            <person name="Lv X."/>
            <person name="Deng C."/>
            <person name="Zhou C."/>
            <person name="Fan Y."/>
            <person name="Li X."/>
            <person name="Huang L."/>
            <person name="Hu Y."/>
            <person name="Liang C."/>
            <person name="Hu X."/>
            <person name="Xu J."/>
            <person name="Yu X."/>
        </authorList>
    </citation>
    <scope>NUCLEOTIDE SEQUENCE [LARGE SCALE GENOMIC DNA]</scope>
    <source>
        <strain evidence="10">Henan</strain>
    </source>
</reference>
<keyword evidence="2" id="KW-0217">Developmental protein</keyword>
<evidence type="ECO:0000256" key="2">
    <source>
        <dbReference type="ARBA" id="ARBA00022473"/>
    </source>
</evidence>
<evidence type="ECO:0000256" key="1">
    <source>
        <dbReference type="ARBA" id="ARBA00004123"/>
    </source>
</evidence>
<dbReference type="EMBL" id="DF143949">
    <property type="protein sequence ID" value="GAA54999.1"/>
    <property type="molecule type" value="Genomic_DNA"/>
</dbReference>
<dbReference type="PRINTS" id="PR00024">
    <property type="entry name" value="HOMEOBOX"/>
</dbReference>
<dbReference type="CDD" id="cd00086">
    <property type="entry name" value="homeodomain"/>
    <property type="match status" value="1"/>
</dbReference>
<evidence type="ECO:0000256" key="3">
    <source>
        <dbReference type="ARBA" id="ARBA00023125"/>
    </source>
</evidence>
<evidence type="ECO:0000259" key="9">
    <source>
        <dbReference type="PROSITE" id="PS50071"/>
    </source>
</evidence>
<feature type="region of interest" description="Disordered" evidence="8">
    <location>
        <begin position="290"/>
        <end position="314"/>
    </location>
</feature>
<evidence type="ECO:0000256" key="6">
    <source>
        <dbReference type="PROSITE-ProRule" id="PRU00108"/>
    </source>
</evidence>
<feature type="domain" description="Homeobox" evidence="9">
    <location>
        <begin position="113"/>
        <end position="173"/>
    </location>
</feature>
<dbReference type="GO" id="GO:0000981">
    <property type="term" value="F:DNA-binding transcription factor activity, RNA polymerase II-specific"/>
    <property type="evidence" value="ECO:0007669"/>
    <property type="project" value="InterPro"/>
</dbReference>
<dbReference type="PANTHER" id="PTHR45659:SF4">
    <property type="entry name" value="HOMEOBOX PROTEIN ABDOMINAL-A"/>
    <property type="match status" value="1"/>
</dbReference>
<keyword evidence="4 6" id="KW-0371">Homeobox</keyword>
<name>G7YPW8_CLOSI</name>
<evidence type="ECO:0000256" key="5">
    <source>
        <dbReference type="ARBA" id="ARBA00023242"/>
    </source>
</evidence>
<keyword evidence="5 6" id="KW-0539">Nucleus</keyword>
<dbReference type="GO" id="GO:0009952">
    <property type="term" value="P:anterior/posterior pattern specification"/>
    <property type="evidence" value="ECO:0007669"/>
    <property type="project" value="TreeGrafter"/>
</dbReference>
<protein>
    <submittedName>
        <fullName evidence="10">Homeobox protein abdominal-A</fullName>
    </submittedName>
</protein>
<comment type="subcellular location">
    <subcellularLocation>
        <location evidence="1 6 7">Nucleus</location>
    </subcellularLocation>
</comment>
<dbReference type="InterPro" id="IPR020479">
    <property type="entry name" value="HD_metazoa"/>
</dbReference>
<dbReference type="GO" id="GO:0005634">
    <property type="term" value="C:nucleus"/>
    <property type="evidence" value="ECO:0007669"/>
    <property type="project" value="UniProtKB-SubCell"/>
</dbReference>
<dbReference type="Gene3D" id="1.10.10.60">
    <property type="entry name" value="Homeodomain-like"/>
    <property type="match status" value="1"/>
</dbReference>
<accession>G7YPW8</accession>
<gene>
    <name evidence="10" type="ORF">CLF_106332</name>
</gene>
<dbReference type="InterPro" id="IPR017970">
    <property type="entry name" value="Homeobox_CS"/>
</dbReference>
<evidence type="ECO:0000313" key="11">
    <source>
        <dbReference type="Proteomes" id="UP000008909"/>
    </source>
</evidence>
<evidence type="ECO:0000256" key="4">
    <source>
        <dbReference type="ARBA" id="ARBA00023155"/>
    </source>
</evidence>
<dbReference type="InterPro" id="IPR009057">
    <property type="entry name" value="Homeodomain-like_sf"/>
</dbReference>
<dbReference type="Proteomes" id="UP000008909">
    <property type="component" value="Unassembled WGS sequence"/>
</dbReference>
<dbReference type="PROSITE" id="PS50071">
    <property type="entry name" value="HOMEOBOX_2"/>
    <property type="match status" value="1"/>
</dbReference>
<dbReference type="InterPro" id="IPR050296">
    <property type="entry name" value="Antp_homeobox"/>
</dbReference>
<feature type="compositionally biased region" description="Acidic residues" evidence="8">
    <location>
        <begin position="292"/>
        <end position="314"/>
    </location>
</feature>
<feature type="compositionally biased region" description="Basic and acidic residues" evidence="8">
    <location>
        <begin position="174"/>
        <end position="193"/>
    </location>
</feature>